<gene>
    <name evidence="1" type="primary">pspB_2</name>
    <name evidence="1" type="ORF">GALL_223980</name>
</gene>
<dbReference type="GO" id="GO:0005737">
    <property type="term" value="C:cytoplasm"/>
    <property type="evidence" value="ECO:0007669"/>
    <property type="project" value="TreeGrafter"/>
</dbReference>
<name>A0A1J5RHQ8_9ZZZZ</name>
<dbReference type="GO" id="GO:0016791">
    <property type="term" value="F:phosphatase activity"/>
    <property type="evidence" value="ECO:0007669"/>
    <property type="project" value="TreeGrafter"/>
</dbReference>
<evidence type="ECO:0000313" key="1">
    <source>
        <dbReference type="EMBL" id="OIQ95622.1"/>
    </source>
</evidence>
<reference evidence="1" key="1">
    <citation type="submission" date="2016-10" db="EMBL/GenBank/DDBJ databases">
        <title>Sequence of Gallionella enrichment culture.</title>
        <authorList>
            <person name="Poehlein A."/>
            <person name="Muehling M."/>
            <person name="Daniel R."/>
        </authorList>
    </citation>
    <scope>NUCLEOTIDE SEQUENCE</scope>
</reference>
<dbReference type="EMBL" id="MLJW01000163">
    <property type="protein sequence ID" value="OIQ95622.1"/>
    <property type="molecule type" value="Genomic_DNA"/>
</dbReference>
<dbReference type="PANTHER" id="PTHR48100:SF58">
    <property type="entry name" value="PE-PGRS FAMILY PROTEIN PE_PGRS11"/>
    <property type="match status" value="1"/>
</dbReference>
<dbReference type="SMART" id="SM00855">
    <property type="entry name" value="PGAM"/>
    <property type="match status" value="1"/>
</dbReference>
<proteinExistence type="predicted"/>
<dbReference type="PANTHER" id="PTHR48100">
    <property type="entry name" value="BROAD-SPECIFICITY PHOSPHATASE YOR283W-RELATED"/>
    <property type="match status" value="1"/>
</dbReference>
<comment type="caution">
    <text evidence="1">The sequence shown here is derived from an EMBL/GenBank/DDBJ whole genome shotgun (WGS) entry which is preliminary data.</text>
</comment>
<dbReference type="AlphaFoldDB" id="A0A1J5RHQ8"/>
<dbReference type="Gene3D" id="3.40.50.1240">
    <property type="entry name" value="Phosphoglycerate mutase-like"/>
    <property type="match status" value="1"/>
</dbReference>
<dbReference type="PROSITE" id="PS00175">
    <property type="entry name" value="PG_MUTASE"/>
    <property type="match status" value="1"/>
</dbReference>
<accession>A0A1J5RHQ8</accession>
<dbReference type="InterPro" id="IPR001345">
    <property type="entry name" value="PG/BPGM_mutase_AS"/>
</dbReference>
<dbReference type="CDD" id="cd07067">
    <property type="entry name" value="HP_PGM_like"/>
    <property type="match status" value="1"/>
</dbReference>
<sequence>MRLLLIRHGQTSSNVENRLDSAVPGPGLTVLGEEQAAAVPHQLAPERIDVLYASTQTRAQLTAAPLARHRGLPVTIRAGLREIYAGELEGRTDTEAVTAYVRTTLAWAAGDVSLRMPGGEDGVEVLGRFDAVVTEIAASGATVAVLVSHGAMIRTWSAARARNLDAGFVAAHVLTNTGVVVLEGDPADGWHALTWEGATVDHLRGSARA</sequence>
<dbReference type="InterPro" id="IPR050275">
    <property type="entry name" value="PGM_Phosphatase"/>
</dbReference>
<dbReference type="Pfam" id="PF00300">
    <property type="entry name" value="His_Phos_1"/>
    <property type="match status" value="1"/>
</dbReference>
<keyword evidence="1" id="KW-0378">Hydrolase</keyword>
<dbReference type="InterPro" id="IPR029033">
    <property type="entry name" value="His_PPase_superfam"/>
</dbReference>
<dbReference type="SUPFAM" id="SSF53254">
    <property type="entry name" value="Phosphoglycerate mutase-like"/>
    <property type="match status" value="1"/>
</dbReference>
<organism evidence="1">
    <name type="scientific">mine drainage metagenome</name>
    <dbReference type="NCBI Taxonomy" id="410659"/>
    <lineage>
        <taxon>unclassified sequences</taxon>
        <taxon>metagenomes</taxon>
        <taxon>ecological metagenomes</taxon>
    </lineage>
</organism>
<protein>
    <submittedName>
        <fullName evidence="1">Putative phosphoserine phosphatase 2</fullName>
        <ecNumber evidence="1">3.1.3.3</ecNumber>
    </submittedName>
</protein>
<dbReference type="InterPro" id="IPR013078">
    <property type="entry name" value="His_Pase_superF_clade-1"/>
</dbReference>
<dbReference type="EC" id="3.1.3.3" evidence="1"/>